<feature type="transmembrane region" description="Helical" evidence="4">
    <location>
        <begin position="92"/>
        <end position="118"/>
    </location>
</feature>
<evidence type="ECO:0000313" key="5">
    <source>
        <dbReference type="EMBL" id="TFZ01915.1"/>
    </source>
</evidence>
<evidence type="ECO:0000256" key="3">
    <source>
        <dbReference type="ARBA" id="ARBA00023136"/>
    </source>
</evidence>
<evidence type="ECO:0000313" key="6">
    <source>
        <dbReference type="Proteomes" id="UP000297839"/>
    </source>
</evidence>
<dbReference type="GO" id="GO:0022857">
    <property type="term" value="F:transmembrane transporter activity"/>
    <property type="evidence" value="ECO:0007669"/>
    <property type="project" value="InterPro"/>
</dbReference>
<evidence type="ECO:0000256" key="2">
    <source>
        <dbReference type="ARBA" id="ARBA00022989"/>
    </source>
</evidence>
<sequence>MLAVFAGFFPSGMALPVVPRYVHDTLGLGTFFVGLVMGSQYVSSILFGRRLAGSTVDGRGPKLAMRLGLLGISVVGGGYFASLAVVEQPAAAVTLLIAARLVTGVAEGFIITSALAWGIARLGAAHSGKVIGWVGMALFAAYGVGAPVGSWVHERFGFAGVAAAAVLVPVVPLALVTLMAGTAPSGLKRPPFLHVLGLIKLPGLALTLGSFGYASINAFIVLLFVGKGWGGAALAFSALGAGFIVARLLVGHWPDRHGGAIVGAGFAALQAVGQLLIWLAPGPVLACIGAALTGAGYALLFQGFGVEAVRRTPPESRGAAMGGYVVFQDISMGLSGPLGGWLALQAGVDSVYLAGAIASAGSVALALWMRRRPVAA</sequence>
<dbReference type="EMBL" id="SMLK01000003">
    <property type="protein sequence ID" value="TFZ01915.1"/>
    <property type="molecule type" value="Genomic_DNA"/>
</dbReference>
<gene>
    <name evidence="5" type="ORF">EZ216_12055</name>
</gene>
<organism evidence="5 6">
    <name type="scientific">Ramlibacter humi</name>
    <dbReference type="NCBI Taxonomy" id="2530451"/>
    <lineage>
        <taxon>Bacteria</taxon>
        <taxon>Pseudomonadati</taxon>
        <taxon>Pseudomonadota</taxon>
        <taxon>Betaproteobacteria</taxon>
        <taxon>Burkholderiales</taxon>
        <taxon>Comamonadaceae</taxon>
        <taxon>Ramlibacter</taxon>
    </lineage>
</organism>
<dbReference type="Proteomes" id="UP000297839">
    <property type="component" value="Unassembled WGS sequence"/>
</dbReference>
<feature type="transmembrane region" description="Helical" evidence="4">
    <location>
        <begin position="231"/>
        <end position="250"/>
    </location>
</feature>
<protein>
    <submittedName>
        <fullName evidence="5">MFS transporter</fullName>
    </submittedName>
</protein>
<comment type="caution">
    <text evidence="5">The sequence shown here is derived from an EMBL/GenBank/DDBJ whole genome shotgun (WGS) entry which is preliminary data.</text>
</comment>
<dbReference type="PANTHER" id="PTHR23531:SF1">
    <property type="entry name" value="QUINOLENE RESISTANCE PROTEIN NORA"/>
    <property type="match status" value="1"/>
</dbReference>
<dbReference type="InterPro" id="IPR052714">
    <property type="entry name" value="MFS_Exporter"/>
</dbReference>
<keyword evidence="1 4" id="KW-0812">Transmembrane</keyword>
<dbReference type="AlphaFoldDB" id="A0A4Z0BV64"/>
<keyword evidence="6" id="KW-1185">Reference proteome</keyword>
<feature type="transmembrane region" description="Helical" evidence="4">
    <location>
        <begin position="257"/>
        <end position="277"/>
    </location>
</feature>
<feature type="transmembrane region" description="Helical" evidence="4">
    <location>
        <begin position="158"/>
        <end position="180"/>
    </location>
</feature>
<proteinExistence type="predicted"/>
<feature type="transmembrane region" description="Helical" evidence="4">
    <location>
        <begin position="67"/>
        <end position="86"/>
    </location>
</feature>
<feature type="transmembrane region" description="Helical" evidence="4">
    <location>
        <begin position="201"/>
        <end position="225"/>
    </location>
</feature>
<name>A0A4Z0BV64_9BURK</name>
<feature type="transmembrane region" description="Helical" evidence="4">
    <location>
        <begin position="350"/>
        <end position="369"/>
    </location>
</feature>
<evidence type="ECO:0000256" key="4">
    <source>
        <dbReference type="SAM" id="Phobius"/>
    </source>
</evidence>
<dbReference type="Pfam" id="PF07690">
    <property type="entry name" value="MFS_1"/>
    <property type="match status" value="1"/>
</dbReference>
<dbReference type="InterPro" id="IPR036259">
    <property type="entry name" value="MFS_trans_sf"/>
</dbReference>
<feature type="transmembrane region" description="Helical" evidence="4">
    <location>
        <begin position="130"/>
        <end position="152"/>
    </location>
</feature>
<dbReference type="OrthoDB" id="322544at2"/>
<evidence type="ECO:0000256" key="1">
    <source>
        <dbReference type="ARBA" id="ARBA00022692"/>
    </source>
</evidence>
<feature type="transmembrane region" description="Helical" evidence="4">
    <location>
        <begin position="322"/>
        <end position="344"/>
    </location>
</feature>
<dbReference type="InterPro" id="IPR011701">
    <property type="entry name" value="MFS"/>
</dbReference>
<keyword evidence="2 4" id="KW-1133">Transmembrane helix</keyword>
<feature type="transmembrane region" description="Helical" evidence="4">
    <location>
        <begin position="30"/>
        <end position="47"/>
    </location>
</feature>
<dbReference type="PANTHER" id="PTHR23531">
    <property type="entry name" value="QUINOLENE RESISTANCE PROTEIN NORA"/>
    <property type="match status" value="1"/>
</dbReference>
<feature type="transmembrane region" description="Helical" evidence="4">
    <location>
        <begin position="283"/>
        <end position="301"/>
    </location>
</feature>
<accession>A0A4Z0BV64</accession>
<dbReference type="SUPFAM" id="SSF103473">
    <property type="entry name" value="MFS general substrate transporter"/>
    <property type="match status" value="1"/>
</dbReference>
<keyword evidence="3 4" id="KW-0472">Membrane</keyword>
<dbReference type="Gene3D" id="1.20.1250.20">
    <property type="entry name" value="MFS general substrate transporter like domains"/>
    <property type="match status" value="1"/>
</dbReference>
<reference evidence="5 6" key="1">
    <citation type="submission" date="2019-03" db="EMBL/GenBank/DDBJ databases">
        <title>Ramlibacter sp. 18x22-1, whole genome shotgun sequence.</title>
        <authorList>
            <person name="Zhang X."/>
            <person name="Feng G."/>
            <person name="Zhu H."/>
        </authorList>
    </citation>
    <scope>NUCLEOTIDE SEQUENCE [LARGE SCALE GENOMIC DNA]</scope>
    <source>
        <strain evidence="5 6">18x22-1</strain>
    </source>
</reference>